<dbReference type="Pfam" id="PF02645">
    <property type="entry name" value="DegV"/>
    <property type="match status" value="1"/>
</dbReference>
<dbReference type="AlphaFoldDB" id="A0A6N8U2A8"/>
<reference evidence="2 3" key="2">
    <citation type="submission" date="2020-01" db="EMBL/GenBank/DDBJ databases">
        <title>Clostridiaceae sp. nov. isolated from the gut of human by culturomics.</title>
        <authorList>
            <person name="Chang Y."/>
        </authorList>
    </citation>
    <scope>NUCLEOTIDE SEQUENCE [LARGE SCALE GENOMIC DNA]</scope>
    <source>
        <strain evidence="2 3">DONG20-135</strain>
    </source>
</reference>
<dbReference type="InterPro" id="IPR050270">
    <property type="entry name" value="DegV_domain_contain"/>
</dbReference>
<sequence>MKTAIITDSGSSLSEQQAKELGIFYLPLQVMNGTETLLDGVDLDQRMIYQFLHEEADLSTSQPPIGILESVVQDIKKQGYDEAVAVTICPGLSSTMSTLQARCKYMELPLYAVNTFTTCFVEQYLAVSAKKLADQGMCGTDIKARLEASISHSDTLIVPDDLQHLKRGGRLTPLAAALGGLLKIKPILKLNASSEGKIDVFAKVRTMSKALQMTVDTFKEADLDERYILYILHTDASIEGRKFYEQMKEAFPLTEIVFDHIGPVISVHTGIGCMGAQYIRKVDFEDNL</sequence>
<comment type="caution">
    <text evidence="2">The sequence shown here is derived from an EMBL/GenBank/DDBJ whole genome shotgun (WGS) entry which is preliminary data.</text>
</comment>
<accession>A0A6N8U2A8</accession>
<dbReference type="Gene3D" id="3.30.1180.10">
    <property type="match status" value="1"/>
</dbReference>
<organism evidence="2 3">
    <name type="scientific">Copranaerobaculum intestinale</name>
    <dbReference type="NCBI Taxonomy" id="2692629"/>
    <lineage>
        <taxon>Bacteria</taxon>
        <taxon>Bacillati</taxon>
        <taxon>Bacillota</taxon>
        <taxon>Erysipelotrichia</taxon>
        <taxon>Erysipelotrichales</taxon>
        <taxon>Erysipelotrichaceae</taxon>
        <taxon>Copranaerobaculum</taxon>
    </lineage>
</organism>
<evidence type="ECO:0000256" key="1">
    <source>
        <dbReference type="ARBA" id="ARBA00023121"/>
    </source>
</evidence>
<dbReference type="Gene3D" id="3.40.50.10170">
    <property type="match status" value="1"/>
</dbReference>
<dbReference type="InterPro" id="IPR043168">
    <property type="entry name" value="DegV_C"/>
</dbReference>
<dbReference type="GO" id="GO:0008289">
    <property type="term" value="F:lipid binding"/>
    <property type="evidence" value="ECO:0007669"/>
    <property type="project" value="UniProtKB-KW"/>
</dbReference>
<dbReference type="SUPFAM" id="SSF82549">
    <property type="entry name" value="DAK1/DegV-like"/>
    <property type="match status" value="1"/>
</dbReference>
<keyword evidence="3" id="KW-1185">Reference proteome</keyword>
<proteinExistence type="predicted"/>
<reference evidence="2 3" key="1">
    <citation type="submission" date="2019-12" db="EMBL/GenBank/DDBJ databases">
        <authorList>
            <person name="Yang R."/>
        </authorList>
    </citation>
    <scope>NUCLEOTIDE SEQUENCE [LARGE SCALE GENOMIC DNA]</scope>
    <source>
        <strain evidence="2 3">DONG20-135</strain>
    </source>
</reference>
<dbReference type="RefSeq" id="WP_160623953.1">
    <property type="nucleotide sequence ID" value="NZ_WUUQ01000001.1"/>
</dbReference>
<dbReference type="PANTHER" id="PTHR33434:SF2">
    <property type="entry name" value="FATTY ACID-BINDING PROTEIN TM_1468"/>
    <property type="match status" value="1"/>
</dbReference>
<evidence type="ECO:0000313" key="2">
    <source>
        <dbReference type="EMBL" id="MXQ72456.1"/>
    </source>
</evidence>
<evidence type="ECO:0000313" key="3">
    <source>
        <dbReference type="Proteomes" id="UP000434036"/>
    </source>
</evidence>
<dbReference type="Proteomes" id="UP000434036">
    <property type="component" value="Unassembled WGS sequence"/>
</dbReference>
<dbReference type="EMBL" id="WUUQ01000001">
    <property type="protein sequence ID" value="MXQ72456.1"/>
    <property type="molecule type" value="Genomic_DNA"/>
</dbReference>
<protein>
    <submittedName>
        <fullName evidence="2">DegV family EDD domain-containing protein</fullName>
    </submittedName>
</protein>
<name>A0A6N8U2A8_9FIRM</name>
<gene>
    <name evidence="2" type="ORF">GSF08_00680</name>
</gene>
<dbReference type="NCBIfam" id="TIGR00762">
    <property type="entry name" value="DegV"/>
    <property type="match status" value="1"/>
</dbReference>
<dbReference type="PANTHER" id="PTHR33434">
    <property type="entry name" value="DEGV DOMAIN-CONTAINING PROTEIN DR_1986-RELATED"/>
    <property type="match status" value="1"/>
</dbReference>
<keyword evidence="1" id="KW-0446">Lipid-binding</keyword>
<dbReference type="PROSITE" id="PS51482">
    <property type="entry name" value="DEGV"/>
    <property type="match status" value="1"/>
</dbReference>
<dbReference type="InterPro" id="IPR003797">
    <property type="entry name" value="DegV"/>
</dbReference>